<evidence type="ECO:0000259" key="4">
    <source>
        <dbReference type="Pfam" id="PF00857"/>
    </source>
</evidence>
<feature type="compositionally biased region" description="Basic and acidic residues" evidence="3">
    <location>
        <begin position="383"/>
        <end position="394"/>
    </location>
</feature>
<organism evidence="5 6">
    <name type="scientific">Xylaria grammica</name>
    <dbReference type="NCBI Taxonomy" id="363999"/>
    <lineage>
        <taxon>Eukaryota</taxon>
        <taxon>Fungi</taxon>
        <taxon>Dikarya</taxon>
        <taxon>Ascomycota</taxon>
        <taxon>Pezizomycotina</taxon>
        <taxon>Sordariomycetes</taxon>
        <taxon>Xylariomycetidae</taxon>
        <taxon>Xylariales</taxon>
        <taxon>Xylariaceae</taxon>
        <taxon>Xylaria</taxon>
    </lineage>
</organism>
<reference evidence="5 6" key="1">
    <citation type="submission" date="2018-12" db="EMBL/GenBank/DDBJ databases">
        <title>Draft genome sequence of Xylaria grammica IHI A82.</title>
        <authorList>
            <person name="Buettner E."/>
            <person name="Kellner H."/>
        </authorList>
    </citation>
    <scope>NUCLEOTIDE SEQUENCE [LARGE SCALE GENOMIC DNA]</scope>
    <source>
        <strain evidence="5 6">IHI A82</strain>
    </source>
</reference>
<dbReference type="CDD" id="cd00431">
    <property type="entry name" value="cysteine_hydrolases"/>
    <property type="match status" value="1"/>
</dbReference>
<feature type="region of interest" description="Disordered" evidence="3">
    <location>
        <begin position="85"/>
        <end position="105"/>
    </location>
</feature>
<dbReference type="Pfam" id="PF00857">
    <property type="entry name" value="Isochorismatase"/>
    <property type="match status" value="1"/>
</dbReference>
<dbReference type="STRING" id="363999.A0A439CNA1"/>
<evidence type="ECO:0000256" key="1">
    <source>
        <dbReference type="ARBA" id="ARBA00006336"/>
    </source>
</evidence>
<dbReference type="GO" id="GO:0016787">
    <property type="term" value="F:hydrolase activity"/>
    <property type="evidence" value="ECO:0007669"/>
    <property type="project" value="UniProtKB-KW"/>
</dbReference>
<dbReference type="PANTHER" id="PTHR43540">
    <property type="entry name" value="PEROXYUREIDOACRYLATE/UREIDOACRYLATE AMIDOHYDROLASE-RELATED"/>
    <property type="match status" value="1"/>
</dbReference>
<feature type="compositionally biased region" description="Low complexity" evidence="3">
    <location>
        <begin position="309"/>
        <end position="320"/>
    </location>
</feature>
<dbReference type="Gene3D" id="3.40.50.850">
    <property type="entry name" value="Isochorismatase-like"/>
    <property type="match status" value="1"/>
</dbReference>
<dbReference type="EMBL" id="RYZI01000733">
    <property type="protein sequence ID" value="RWA03643.1"/>
    <property type="molecule type" value="Genomic_DNA"/>
</dbReference>
<sequence>MFPIDAAVLPSLPTRKALLVVDAQNDFLAEDGALPVVMPIDLAQRISDLAQEFRGNGGEIIWVQSQFESSRPVEEEQIMIANAPSPSADVAPARGRRPRTTPLAAEPVSSPEAFLTLDGQGGPSCVRAGAPGTEMHPVVKQAVGPRDHVLTKKFYSAFKADRLLELLRVKFVTELFICGSMTNIGVMATAIDAASYGYTITIVDDCCGSQSVSRYRTALRQIKNTTGCDTLPAAKVLSMMKPKPTSSERGDQQRQHRGAAGGRSPTVRLRRGKWDAVAPSVSDIQPSFERLSLSGEAAAADEHAPTRIAPSSSSPSSSSTPPSPAPASSQQRGQRQQHAKPKPKPKPQSPSALQPMARASHPQTQNQTDRDTPLQLANTDPPDDGRDESGRRDEQEEVAVDACQSPNVGFDMIGLSQKKKIPAIIAPIPVTVTVIHPASFSTTIVRTAPQPQHR</sequence>
<evidence type="ECO:0000256" key="2">
    <source>
        <dbReference type="ARBA" id="ARBA00022801"/>
    </source>
</evidence>
<comment type="similarity">
    <text evidence="1">Belongs to the isochorismatase family.</text>
</comment>
<feature type="region of interest" description="Disordered" evidence="3">
    <location>
        <begin position="240"/>
        <end position="272"/>
    </location>
</feature>
<accession>A0A439CNA1</accession>
<comment type="caution">
    <text evidence="5">The sequence shown here is derived from an EMBL/GenBank/DDBJ whole genome shotgun (WGS) entry which is preliminary data.</text>
</comment>
<protein>
    <recommendedName>
        <fullName evidence="4">Isochorismatase-like domain-containing protein</fullName>
    </recommendedName>
</protein>
<feature type="region of interest" description="Disordered" evidence="3">
    <location>
        <begin position="295"/>
        <end position="403"/>
    </location>
</feature>
<evidence type="ECO:0000313" key="5">
    <source>
        <dbReference type="EMBL" id="RWA03643.1"/>
    </source>
</evidence>
<keyword evidence="6" id="KW-1185">Reference proteome</keyword>
<evidence type="ECO:0000313" key="6">
    <source>
        <dbReference type="Proteomes" id="UP000286045"/>
    </source>
</evidence>
<dbReference type="SUPFAM" id="SSF52499">
    <property type="entry name" value="Isochorismatase-like hydrolases"/>
    <property type="match status" value="1"/>
</dbReference>
<dbReference type="Proteomes" id="UP000286045">
    <property type="component" value="Unassembled WGS sequence"/>
</dbReference>
<gene>
    <name evidence="5" type="ORF">EKO27_g11462</name>
</gene>
<dbReference type="InterPro" id="IPR050272">
    <property type="entry name" value="Isochorismatase-like_hydrls"/>
</dbReference>
<dbReference type="PANTHER" id="PTHR43540:SF6">
    <property type="entry name" value="ISOCHORISMATASE-LIKE DOMAIN-CONTAINING PROTEIN"/>
    <property type="match status" value="1"/>
</dbReference>
<name>A0A439CNA1_9PEZI</name>
<dbReference type="InterPro" id="IPR000868">
    <property type="entry name" value="Isochorismatase-like_dom"/>
</dbReference>
<dbReference type="InterPro" id="IPR036380">
    <property type="entry name" value="Isochorismatase-like_sf"/>
</dbReference>
<dbReference type="AlphaFoldDB" id="A0A439CNA1"/>
<feature type="compositionally biased region" description="Basic residues" evidence="3">
    <location>
        <begin position="335"/>
        <end position="345"/>
    </location>
</feature>
<proteinExistence type="inferred from homology"/>
<feature type="domain" description="Isochorismatase-like" evidence="4">
    <location>
        <begin position="17"/>
        <end position="225"/>
    </location>
</feature>
<keyword evidence="2" id="KW-0378">Hydrolase</keyword>
<evidence type="ECO:0000256" key="3">
    <source>
        <dbReference type="SAM" id="MobiDB-lite"/>
    </source>
</evidence>